<dbReference type="EMBL" id="KZ452012">
    <property type="protein sequence ID" value="PKA51886.1"/>
    <property type="molecule type" value="Genomic_DNA"/>
</dbReference>
<protein>
    <submittedName>
        <fullName evidence="2">Uncharacterized protein</fullName>
    </submittedName>
</protein>
<dbReference type="Pfam" id="PF05097">
    <property type="entry name" value="DUF688"/>
    <property type="match status" value="1"/>
</dbReference>
<accession>A0A2I0A8M2</accession>
<dbReference type="Proteomes" id="UP000236161">
    <property type="component" value="Unassembled WGS sequence"/>
</dbReference>
<feature type="compositionally biased region" description="Gly residues" evidence="1">
    <location>
        <begin position="319"/>
        <end position="334"/>
    </location>
</feature>
<feature type="region of interest" description="Disordered" evidence="1">
    <location>
        <begin position="190"/>
        <end position="217"/>
    </location>
</feature>
<sequence>MHAFFLPQQSPDPLIPPTAMAVASNPRQRKSFELLHLDVPLISTRRAATPAAAVPYPSEYSLDTSRRVPFLWERVAGVPKDRRNQYNEKFEFFPPKPPPGRRRPPAGEMGGFNIEEDDDGNDGDVDSWSRSGTAGEEEEDDDKVSLQEMGVHRSPSFIMSRFLPAASAMAAHSTNRRAPVPLSRRLQRELSKSRQCRSASASASAPAADRIQEAHRPPLPPWKACGLEVFLPWKNKPAICGFGSPVSCPTPAPVPVRVRRISVDRRRNEVEEDNVSSRAWKSPGWGMPFLDTSRLRVRRSRGERERGRELFAGERREGGGGCAGGGFAVGGGGKTQWSFPRLKGPSEPWLPRALNNANRR</sequence>
<dbReference type="AlphaFoldDB" id="A0A2I0A8M2"/>
<dbReference type="PANTHER" id="PTHR35829:SF3">
    <property type="entry name" value="OS05G0470900 PROTEIN"/>
    <property type="match status" value="1"/>
</dbReference>
<evidence type="ECO:0000313" key="2">
    <source>
        <dbReference type="EMBL" id="PKA51886.1"/>
    </source>
</evidence>
<organism evidence="2 3">
    <name type="scientific">Apostasia shenzhenica</name>
    <dbReference type="NCBI Taxonomy" id="1088818"/>
    <lineage>
        <taxon>Eukaryota</taxon>
        <taxon>Viridiplantae</taxon>
        <taxon>Streptophyta</taxon>
        <taxon>Embryophyta</taxon>
        <taxon>Tracheophyta</taxon>
        <taxon>Spermatophyta</taxon>
        <taxon>Magnoliopsida</taxon>
        <taxon>Liliopsida</taxon>
        <taxon>Asparagales</taxon>
        <taxon>Orchidaceae</taxon>
        <taxon>Apostasioideae</taxon>
        <taxon>Apostasia</taxon>
    </lineage>
</organism>
<feature type="region of interest" description="Disordered" evidence="1">
    <location>
        <begin position="86"/>
        <end position="145"/>
    </location>
</feature>
<proteinExistence type="predicted"/>
<feature type="compositionally biased region" description="Low complexity" evidence="1">
    <location>
        <begin position="198"/>
        <end position="208"/>
    </location>
</feature>
<gene>
    <name evidence="2" type="ORF">AXF42_Ash008115</name>
</gene>
<evidence type="ECO:0000313" key="3">
    <source>
        <dbReference type="Proteomes" id="UP000236161"/>
    </source>
</evidence>
<evidence type="ECO:0000256" key="1">
    <source>
        <dbReference type="SAM" id="MobiDB-lite"/>
    </source>
</evidence>
<keyword evidence="3" id="KW-1185">Reference proteome</keyword>
<dbReference type="InterPro" id="IPR007789">
    <property type="entry name" value="DUF688"/>
</dbReference>
<feature type="compositionally biased region" description="Acidic residues" evidence="1">
    <location>
        <begin position="114"/>
        <end position="125"/>
    </location>
</feature>
<reference evidence="2 3" key="1">
    <citation type="journal article" date="2017" name="Nature">
        <title>The Apostasia genome and the evolution of orchids.</title>
        <authorList>
            <person name="Zhang G.Q."/>
            <person name="Liu K.W."/>
            <person name="Li Z."/>
            <person name="Lohaus R."/>
            <person name="Hsiao Y.Y."/>
            <person name="Niu S.C."/>
            <person name="Wang J.Y."/>
            <person name="Lin Y.C."/>
            <person name="Xu Q."/>
            <person name="Chen L.J."/>
            <person name="Yoshida K."/>
            <person name="Fujiwara S."/>
            <person name="Wang Z.W."/>
            <person name="Zhang Y.Q."/>
            <person name="Mitsuda N."/>
            <person name="Wang M."/>
            <person name="Liu G.H."/>
            <person name="Pecoraro L."/>
            <person name="Huang H.X."/>
            <person name="Xiao X.J."/>
            <person name="Lin M."/>
            <person name="Wu X.Y."/>
            <person name="Wu W.L."/>
            <person name="Chen Y.Y."/>
            <person name="Chang S.B."/>
            <person name="Sakamoto S."/>
            <person name="Ohme-Takagi M."/>
            <person name="Yagi M."/>
            <person name="Zeng S.J."/>
            <person name="Shen C.Y."/>
            <person name="Yeh C.M."/>
            <person name="Luo Y.B."/>
            <person name="Tsai W.C."/>
            <person name="Van de Peer Y."/>
            <person name="Liu Z.J."/>
        </authorList>
    </citation>
    <scope>NUCLEOTIDE SEQUENCE [LARGE SCALE GENOMIC DNA]</scope>
    <source>
        <strain evidence="3">cv. Shenzhen</strain>
        <tissue evidence="2">Stem</tissue>
    </source>
</reference>
<dbReference type="OrthoDB" id="767768at2759"/>
<dbReference type="PANTHER" id="PTHR35829">
    <property type="entry name" value="OS05G0470900 PROTEIN"/>
    <property type="match status" value="1"/>
</dbReference>
<feature type="region of interest" description="Disordered" evidence="1">
    <location>
        <begin position="312"/>
        <end position="360"/>
    </location>
</feature>
<name>A0A2I0A8M2_9ASPA</name>